<dbReference type="Proteomes" id="UP000593562">
    <property type="component" value="Unassembled WGS sequence"/>
</dbReference>
<evidence type="ECO:0000313" key="8">
    <source>
        <dbReference type="Proteomes" id="UP000593562"/>
    </source>
</evidence>
<keyword evidence="3" id="KW-0862">Zinc</keyword>
<dbReference type="PROSITE" id="PS51083">
    <property type="entry name" value="ZF_HIT"/>
    <property type="match status" value="1"/>
</dbReference>
<reference evidence="7 8" key="1">
    <citation type="journal article" date="2020" name="Nat. Commun.">
        <title>Genome of Tripterygium wilfordii and identification of cytochrome P450 involved in triptolide biosynthesis.</title>
        <authorList>
            <person name="Tu L."/>
            <person name="Su P."/>
            <person name="Zhang Z."/>
            <person name="Gao L."/>
            <person name="Wang J."/>
            <person name="Hu T."/>
            <person name="Zhou J."/>
            <person name="Zhang Y."/>
            <person name="Zhao Y."/>
            <person name="Liu Y."/>
            <person name="Song Y."/>
            <person name="Tong Y."/>
            <person name="Lu Y."/>
            <person name="Yang J."/>
            <person name="Xu C."/>
            <person name="Jia M."/>
            <person name="Peters R.J."/>
            <person name="Huang L."/>
            <person name="Gao W."/>
        </authorList>
    </citation>
    <scope>NUCLEOTIDE SEQUENCE [LARGE SCALE GENOMIC DNA]</scope>
    <source>
        <strain evidence="8">cv. XIE 37</strain>
        <tissue evidence="7">Leaf</tissue>
    </source>
</reference>
<dbReference type="SUPFAM" id="SSF144232">
    <property type="entry name" value="HIT/MYND zinc finger-like"/>
    <property type="match status" value="1"/>
</dbReference>
<evidence type="ECO:0000313" key="7">
    <source>
        <dbReference type="EMBL" id="KAF5731406.1"/>
    </source>
</evidence>
<dbReference type="GO" id="GO:0000492">
    <property type="term" value="P:box C/D snoRNP assembly"/>
    <property type="evidence" value="ECO:0007669"/>
    <property type="project" value="TreeGrafter"/>
</dbReference>
<keyword evidence="8" id="KW-1185">Reference proteome</keyword>
<dbReference type="PANTHER" id="PTHR13483:SF11">
    <property type="entry name" value="ZINC FINGER HIT DOMAIN-CONTAINING PROTEIN 3"/>
    <property type="match status" value="1"/>
</dbReference>
<dbReference type="FunCoup" id="A0A7J7CCE5">
    <property type="interactions" value="2984"/>
</dbReference>
<dbReference type="AlphaFoldDB" id="A0A7J7CCE5"/>
<proteinExistence type="predicted"/>
<dbReference type="GO" id="GO:0070761">
    <property type="term" value="C:pre-snoRNP complex"/>
    <property type="evidence" value="ECO:0007669"/>
    <property type="project" value="TreeGrafter"/>
</dbReference>
<organism evidence="7 8">
    <name type="scientific">Tripterygium wilfordii</name>
    <name type="common">Thunder God vine</name>
    <dbReference type="NCBI Taxonomy" id="458696"/>
    <lineage>
        <taxon>Eukaryota</taxon>
        <taxon>Viridiplantae</taxon>
        <taxon>Streptophyta</taxon>
        <taxon>Embryophyta</taxon>
        <taxon>Tracheophyta</taxon>
        <taxon>Spermatophyta</taxon>
        <taxon>Magnoliopsida</taxon>
        <taxon>eudicotyledons</taxon>
        <taxon>Gunneridae</taxon>
        <taxon>Pentapetalae</taxon>
        <taxon>rosids</taxon>
        <taxon>fabids</taxon>
        <taxon>Celastrales</taxon>
        <taxon>Celastraceae</taxon>
        <taxon>Tripterygium</taxon>
    </lineage>
</organism>
<evidence type="ECO:0000256" key="3">
    <source>
        <dbReference type="ARBA" id="ARBA00022833"/>
    </source>
</evidence>
<dbReference type="InterPro" id="IPR007529">
    <property type="entry name" value="Znf_HIT"/>
</dbReference>
<keyword evidence="1" id="KW-0479">Metal-binding</keyword>
<dbReference type="GO" id="GO:0048254">
    <property type="term" value="P:snoRNA localization"/>
    <property type="evidence" value="ECO:0007669"/>
    <property type="project" value="TreeGrafter"/>
</dbReference>
<evidence type="ECO:0000256" key="4">
    <source>
        <dbReference type="PROSITE-ProRule" id="PRU00453"/>
    </source>
</evidence>
<feature type="domain" description="HIT-type" evidence="6">
    <location>
        <begin position="6"/>
        <end position="39"/>
    </location>
</feature>
<feature type="region of interest" description="Disordered" evidence="5">
    <location>
        <begin position="37"/>
        <end position="59"/>
    </location>
</feature>
<evidence type="ECO:0000259" key="6">
    <source>
        <dbReference type="PROSITE" id="PS51083"/>
    </source>
</evidence>
<dbReference type="Pfam" id="PF04438">
    <property type="entry name" value="zf-HIT"/>
    <property type="match status" value="1"/>
</dbReference>
<dbReference type="GO" id="GO:0008270">
    <property type="term" value="F:zinc ion binding"/>
    <property type="evidence" value="ECO:0007669"/>
    <property type="project" value="UniProtKB-UniRule"/>
</dbReference>
<evidence type="ECO:0000256" key="5">
    <source>
        <dbReference type="SAM" id="MobiDB-lite"/>
    </source>
</evidence>
<protein>
    <recommendedName>
        <fullName evidence="6">HIT-type domain-containing protein</fullName>
    </recommendedName>
</protein>
<dbReference type="InParanoid" id="A0A7J7CCE5"/>
<dbReference type="GO" id="GO:0005634">
    <property type="term" value="C:nucleus"/>
    <property type="evidence" value="ECO:0007669"/>
    <property type="project" value="TreeGrafter"/>
</dbReference>
<dbReference type="PANTHER" id="PTHR13483">
    <property type="entry name" value="BOX C_D SNORNA PROTEIN 1-RELATED"/>
    <property type="match status" value="1"/>
</dbReference>
<dbReference type="InterPro" id="IPR051639">
    <property type="entry name" value="BCD1"/>
</dbReference>
<evidence type="ECO:0000256" key="1">
    <source>
        <dbReference type="ARBA" id="ARBA00022723"/>
    </source>
</evidence>
<sequence>MGPRQCLVCNEAQSRYKCPSCLVPYCSLVCFKKHKETPCSKPKSAEEQPTSIEEKSTGASELLVERPVSVDEPGEVLQKSQLESIAGASEFLVERPVRVDEPGEVLQKFQLESMASSSEICNILKDKSLQKLICDINSSPNSEDELDKAMNVEAFRIFSEKILANIAP</sequence>
<name>A0A7J7CCE5_TRIWF</name>
<comment type="caution">
    <text evidence="7">The sequence shown here is derived from an EMBL/GenBank/DDBJ whole genome shotgun (WGS) entry which is preliminary data.</text>
</comment>
<dbReference type="EMBL" id="JAAARO010000018">
    <property type="protein sequence ID" value="KAF5731406.1"/>
    <property type="molecule type" value="Genomic_DNA"/>
</dbReference>
<gene>
    <name evidence="7" type="ORF">HS088_TW18G00083</name>
</gene>
<keyword evidence="2 4" id="KW-0863">Zinc-finger</keyword>
<dbReference type="CDD" id="cd23024">
    <property type="entry name" value="zf-HIT_ZNHIT2-3"/>
    <property type="match status" value="1"/>
</dbReference>
<dbReference type="GO" id="GO:0000463">
    <property type="term" value="P:maturation of LSU-rRNA from tricistronic rRNA transcript (SSU-rRNA, 5.8S rRNA, LSU-rRNA)"/>
    <property type="evidence" value="ECO:0007669"/>
    <property type="project" value="TreeGrafter"/>
</dbReference>
<evidence type="ECO:0000256" key="2">
    <source>
        <dbReference type="ARBA" id="ARBA00022771"/>
    </source>
</evidence>
<dbReference type="Gene3D" id="3.30.60.190">
    <property type="match status" value="1"/>
</dbReference>
<accession>A0A7J7CCE5</accession>